<sequence>MQLRSRHLRVAADSSRRLRPNYAHQRIVTHSAPVFHYAHPPPTIVTVHKTSASPVLYSGWQAPVTAYAKPASIATHVHAPVFTAVAFKHPVTTAKLIQTHQHHPHVLTSHHQAYVPPVPIGRAIVTSYFNVPGSSTSGAPAGFPSLDADRAPGQSNVLPQSGIRSTGGRIEDYNRRGWIRPSAPAYRPQNEDRLEDYGAGSWARPSGSTFKPQAESLFVGPLDNDERPAMRKHLNLVTPSEQVPRYPVPTRLGESSSWPAPLQDGAPQVRYGARVARGAARRRGGGVSPGFGDRGELRWPFEIDFEALNKQAKESSDQAETAAADSDDNGSSA</sequence>
<accession>A0AAQ4EZN3</accession>
<keyword evidence="3" id="KW-1185">Reference proteome</keyword>
<dbReference type="EMBL" id="JARKHS020009023">
    <property type="protein sequence ID" value="KAK8780287.1"/>
    <property type="molecule type" value="Genomic_DNA"/>
</dbReference>
<proteinExistence type="predicted"/>
<feature type="region of interest" description="Disordered" evidence="1">
    <location>
        <begin position="309"/>
        <end position="333"/>
    </location>
</feature>
<protein>
    <submittedName>
        <fullName evidence="2">Uncharacterized protein</fullName>
    </submittedName>
</protein>
<evidence type="ECO:0000313" key="2">
    <source>
        <dbReference type="EMBL" id="KAK8780287.1"/>
    </source>
</evidence>
<evidence type="ECO:0000313" key="3">
    <source>
        <dbReference type="Proteomes" id="UP001321473"/>
    </source>
</evidence>
<gene>
    <name evidence="2" type="ORF">V5799_018372</name>
</gene>
<dbReference type="AlphaFoldDB" id="A0AAQ4EZN3"/>
<dbReference type="Proteomes" id="UP001321473">
    <property type="component" value="Unassembled WGS sequence"/>
</dbReference>
<name>A0AAQ4EZN3_AMBAM</name>
<evidence type="ECO:0000256" key="1">
    <source>
        <dbReference type="SAM" id="MobiDB-lite"/>
    </source>
</evidence>
<organism evidence="2 3">
    <name type="scientific">Amblyomma americanum</name>
    <name type="common">Lone star tick</name>
    <dbReference type="NCBI Taxonomy" id="6943"/>
    <lineage>
        <taxon>Eukaryota</taxon>
        <taxon>Metazoa</taxon>
        <taxon>Ecdysozoa</taxon>
        <taxon>Arthropoda</taxon>
        <taxon>Chelicerata</taxon>
        <taxon>Arachnida</taxon>
        <taxon>Acari</taxon>
        <taxon>Parasitiformes</taxon>
        <taxon>Ixodida</taxon>
        <taxon>Ixodoidea</taxon>
        <taxon>Ixodidae</taxon>
        <taxon>Amblyomminae</taxon>
        <taxon>Amblyomma</taxon>
    </lineage>
</organism>
<comment type="caution">
    <text evidence="2">The sequence shown here is derived from an EMBL/GenBank/DDBJ whole genome shotgun (WGS) entry which is preliminary data.</text>
</comment>
<reference evidence="2 3" key="1">
    <citation type="journal article" date="2023" name="Arcadia Sci">
        <title>De novo assembly of a long-read Amblyomma americanum tick genome.</title>
        <authorList>
            <person name="Chou S."/>
            <person name="Poskanzer K.E."/>
            <person name="Rollins M."/>
            <person name="Thuy-Boun P.S."/>
        </authorList>
    </citation>
    <scope>NUCLEOTIDE SEQUENCE [LARGE SCALE GENOMIC DNA]</scope>
    <source>
        <strain evidence="2">F_SG_1</strain>
        <tissue evidence="2">Salivary glands</tissue>
    </source>
</reference>